<sequence>MKKEIRRNNMMAGSDLRQTFPNFEHQPFYFQGQHTLYALRIFPSVFRQEDAERVGRDGRIV</sequence>
<accession>A0A0E9WM40</accession>
<dbReference type="AlphaFoldDB" id="A0A0E9WM40"/>
<name>A0A0E9WM40_ANGAN</name>
<reference evidence="1" key="2">
    <citation type="journal article" date="2015" name="Fish Shellfish Immunol.">
        <title>Early steps in the European eel (Anguilla anguilla)-Vibrio vulnificus interaction in the gills: Role of the RtxA13 toxin.</title>
        <authorList>
            <person name="Callol A."/>
            <person name="Pajuelo D."/>
            <person name="Ebbesson L."/>
            <person name="Teles M."/>
            <person name="MacKenzie S."/>
            <person name="Amaro C."/>
        </authorList>
    </citation>
    <scope>NUCLEOTIDE SEQUENCE</scope>
</reference>
<reference evidence="1" key="1">
    <citation type="submission" date="2014-11" db="EMBL/GenBank/DDBJ databases">
        <authorList>
            <person name="Amaro Gonzalez C."/>
        </authorList>
    </citation>
    <scope>NUCLEOTIDE SEQUENCE</scope>
</reference>
<organism evidence="1">
    <name type="scientific">Anguilla anguilla</name>
    <name type="common">European freshwater eel</name>
    <name type="synonym">Muraena anguilla</name>
    <dbReference type="NCBI Taxonomy" id="7936"/>
    <lineage>
        <taxon>Eukaryota</taxon>
        <taxon>Metazoa</taxon>
        <taxon>Chordata</taxon>
        <taxon>Craniata</taxon>
        <taxon>Vertebrata</taxon>
        <taxon>Euteleostomi</taxon>
        <taxon>Actinopterygii</taxon>
        <taxon>Neopterygii</taxon>
        <taxon>Teleostei</taxon>
        <taxon>Anguilliformes</taxon>
        <taxon>Anguillidae</taxon>
        <taxon>Anguilla</taxon>
    </lineage>
</organism>
<protein>
    <submittedName>
        <fullName evidence="1">Uncharacterized protein</fullName>
    </submittedName>
</protein>
<proteinExistence type="predicted"/>
<evidence type="ECO:0000313" key="1">
    <source>
        <dbReference type="EMBL" id="JAH90655.1"/>
    </source>
</evidence>
<dbReference type="EMBL" id="GBXM01017922">
    <property type="protein sequence ID" value="JAH90655.1"/>
    <property type="molecule type" value="Transcribed_RNA"/>
</dbReference>